<comment type="caution">
    <text evidence="1">The sequence shown here is derived from an EMBL/GenBank/DDBJ whole genome shotgun (WGS) entry which is preliminary data.</text>
</comment>
<evidence type="ECO:0000313" key="1">
    <source>
        <dbReference type="EMBL" id="GBO32980.1"/>
    </source>
</evidence>
<name>A0A4Y2W9Y5_ARAVE</name>
<dbReference type="Proteomes" id="UP000499080">
    <property type="component" value="Unassembled WGS sequence"/>
</dbReference>
<organism evidence="1 2">
    <name type="scientific">Araneus ventricosus</name>
    <name type="common">Orbweaver spider</name>
    <name type="synonym">Epeira ventricosa</name>
    <dbReference type="NCBI Taxonomy" id="182803"/>
    <lineage>
        <taxon>Eukaryota</taxon>
        <taxon>Metazoa</taxon>
        <taxon>Ecdysozoa</taxon>
        <taxon>Arthropoda</taxon>
        <taxon>Chelicerata</taxon>
        <taxon>Arachnida</taxon>
        <taxon>Araneae</taxon>
        <taxon>Araneomorphae</taxon>
        <taxon>Entelegynae</taxon>
        <taxon>Araneoidea</taxon>
        <taxon>Araneidae</taxon>
        <taxon>Araneus</taxon>
    </lineage>
</organism>
<keyword evidence="2" id="KW-1185">Reference proteome</keyword>
<dbReference type="EMBL" id="BGPR01056493">
    <property type="protein sequence ID" value="GBO32980.1"/>
    <property type="molecule type" value="Genomic_DNA"/>
</dbReference>
<protein>
    <submittedName>
        <fullName evidence="1">Uncharacterized protein</fullName>
    </submittedName>
</protein>
<accession>A0A4Y2W9Y5</accession>
<evidence type="ECO:0000313" key="2">
    <source>
        <dbReference type="Proteomes" id="UP000499080"/>
    </source>
</evidence>
<sequence length="85" mass="9983">MRLKVRRQILHSESEEGWMPPDDDDYRVYSGTPRWVGRRHFFRTLTTGKVTSPNLTGSTRIDPYAKWDLIEDSDCLNLEKRPGCQ</sequence>
<gene>
    <name evidence="1" type="ORF">AVEN_64273_1</name>
</gene>
<proteinExistence type="predicted"/>
<reference evidence="1 2" key="1">
    <citation type="journal article" date="2019" name="Sci. Rep.">
        <title>Orb-weaving spider Araneus ventricosus genome elucidates the spidroin gene catalogue.</title>
        <authorList>
            <person name="Kono N."/>
            <person name="Nakamura H."/>
            <person name="Ohtoshi R."/>
            <person name="Moran D.A.P."/>
            <person name="Shinohara A."/>
            <person name="Yoshida Y."/>
            <person name="Fujiwara M."/>
            <person name="Mori M."/>
            <person name="Tomita M."/>
            <person name="Arakawa K."/>
        </authorList>
    </citation>
    <scope>NUCLEOTIDE SEQUENCE [LARGE SCALE GENOMIC DNA]</scope>
</reference>
<dbReference type="AlphaFoldDB" id="A0A4Y2W9Y5"/>